<evidence type="ECO:0000313" key="3">
    <source>
        <dbReference type="Proteomes" id="UP001597478"/>
    </source>
</evidence>
<evidence type="ECO:0000256" key="1">
    <source>
        <dbReference type="SAM" id="Phobius"/>
    </source>
</evidence>
<feature type="transmembrane region" description="Helical" evidence="1">
    <location>
        <begin position="6"/>
        <end position="24"/>
    </location>
</feature>
<protein>
    <submittedName>
        <fullName evidence="2">Uncharacterized protein</fullName>
    </submittedName>
</protein>
<accession>A0ABW5W5R6</accession>
<gene>
    <name evidence="2" type="ORF">ACFS2C_00510</name>
</gene>
<keyword evidence="1" id="KW-1133">Transmembrane helix</keyword>
<keyword evidence="3" id="KW-1185">Reference proteome</keyword>
<organism evidence="2 3">
    <name type="scientific">Prauserella oleivorans</name>
    <dbReference type="NCBI Taxonomy" id="1478153"/>
    <lineage>
        <taxon>Bacteria</taxon>
        <taxon>Bacillati</taxon>
        <taxon>Actinomycetota</taxon>
        <taxon>Actinomycetes</taxon>
        <taxon>Pseudonocardiales</taxon>
        <taxon>Pseudonocardiaceae</taxon>
        <taxon>Prauserella</taxon>
    </lineage>
</organism>
<evidence type="ECO:0000313" key="2">
    <source>
        <dbReference type="EMBL" id="MFD2797875.1"/>
    </source>
</evidence>
<dbReference type="Proteomes" id="UP001597478">
    <property type="component" value="Unassembled WGS sequence"/>
</dbReference>
<proteinExistence type="predicted"/>
<sequence>MDPALILVALVVVAAIGTPLWFVLRGRSESRRRARRTAFAQRVGGVEHHHDSGTRPRYGHFPEPDYISGAPFYYALEFTRHGHPVVASESRVRHGPDRPMRYRGIVQLPVRLPAGAPPLEIGSHLPSVWEHTAKTKVDPVADLPGADQGLRARCSDETFARQVVTPTLAAIVTAHKRHGHLPRIVLEHGTIRTWVGGRLAGDDVLRAADLLVEIAQALPQQRSLS</sequence>
<dbReference type="EMBL" id="JBHUOF010000001">
    <property type="protein sequence ID" value="MFD2797875.1"/>
    <property type="molecule type" value="Genomic_DNA"/>
</dbReference>
<keyword evidence="1" id="KW-0812">Transmembrane</keyword>
<keyword evidence="1" id="KW-0472">Membrane</keyword>
<comment type="caution">
    <text evidence="2">The sequence shown here is derived from an EMBL/GenBank/DDBJ whole genome shotgun (WGS) entry which is preliminary data.</text>
</comment>
<name>A0ABW5W5R6_9PSEU</name>
<reference evidence="3" key="1">
    <citation type="journal article" date="2019" name="Int. J. Syst. Evol. Microbiol.">
        <title>The Global Catalogue of Microorganisms (GCM) 10K type strain sequencing project: providing services to taxonomists for standard genome sequencing and annotation.</title>
        <authorList>
            <consortium name="The Broad Institute Genomics Platform"/>
            <consortium name="The Broad Institute Genome Sequencing Center for Infectious Disease"/>
            <person name="Wu L."/>
            <person name="Ma J."/>
        </authorList>
    </citation>
    <scope>NUCLEOTIDE SEQUENCE [LARGE SCALE GENOMIC DNA]</scope>
    <source>
        <strain evidence="3">IBRC-M 10906</strain>
    </source>
</reference>
<dbReference type="RefSeq" id="WP_377387193.1">
    <property type="nucleotide sequence ID" value="NZ_JBHSAN010000008.1"/>
</dbReference>